<keyword evidence="5 6" id="KW-0472">Membrane</keyword>
<dbReference type="Proteomes" id="UP000472260">
    <property type="component" value="Unassembled WGS sequence"/>
</dbReference>
<gene>
    <name evidence="9" type="primary">LOC107695835</name>
</gene>
<dbReference type="FunFam" id="2.40.160.110:FF:000003">
    <property type="entry name" value="ATPase H+ transporting accessory protein 1"/>
    <property type="match status" value="1"/>
</dbReference>
<protein>
    <submittedName>
        <fullName evidence="9">V-type proton ATPase subunit S1-like</fullName>
    </submittedName>
</protein>
<sequence length="460" mass="50299">MTEVGMRCSSLSTMAFTSVLLFICSIYSCYAQVPLLMWTSDGSNMPHLPQPAAGQTVSGGQLASYLKSALSVAPHSVLLFLQDKLSMEDFTMYGGVFGNKQDSAFLNVESALQMSSNPLVLPALDWSASHSILELFQGELGIPAVHIDLSTLKEIKLNTAQPSLLAVHLPYTAGDQTKELLLKNDAIIGEVLDVFKSQDVPYTAVYTGLKPSRVIEETPVMAGRSVGRSLLQAPPQSSVKPPLVVNNTAGQPCILLWADTLLARYSGNQDDLARDIFNASADFTAGSVCNETLSRLVINYQNVLNLQSLRLIFSMRKIFFPVSARNWSVMEQVVLEYDGQRAIFNASGGIYSPAEYSFHCQSVSSIQSPLLVPRSATDNANQWTLSFTDFQIQGFNVTGEDFSYASDCAGFFTPGIWMGLLTSLLMVFILTYGLHMIMQVRTMDRFDDPKGPAISVPQSE</sequence>
<dbReference type="PANTHER" id="PTHR12471">
    <property type="entry name" value="VACUOLAR ATP SYNTHASE SUBUNIT S1"/>
    <property type="match status" value="1"/>
</dbReference>
<keyword evidence="4 6" id="KW-1133">Transmembrane helix</keyword>
<evidence type="ECO:0000256" key="5">
    <source>
        <dbReference type="ARBA" id="ARBA00023136"/>
    </source>
</evidence>
<dbReference type="PROSITE" id="PS51257">
    <property type="entry name" value="PROKAR_LIPOPROTEIN"/>
    <property type="match status" value="1"/>
</dbReference>
<dbReference type="GO" id="GO:0098588">
    <property type="term" value="C:bounding membrane of organelle"/>
    <property type="evidence" value="ECO:0007669"/>
    <property type="project" value="UniProtKB-ARBA"/>
</dbReference>
<dbReference type="Gene3D" id="2.40.160.110">
    <property type="match status" value="1"/>
</dbReference>
<dbReference type="InterPro" id="IPR046755">
    <property type="entry name" value="VAS1_LD"/>
</dbReference>
<dbReference type="PANTHER" id="PTHR12471:SF2">
    <property type="entry name" value="V-TYPE PROTON ATPASE SUBUNIT S1"/>
    <property type="match status" value="1"/>
</dbReference>
<dbReference type="GO" id="GO:0001671">
    <property type="term" value="F:ATPase activator activity"/>
    <property type="evidence" value="ECO:0007669"/>
    <property type="project" value="TreeGrafter"/>
</dbReference>
<proteinExistence type="inferred from homology"/>
<evidence type="ECO:0000256" key="6">
    <source>
        <dbReference type="SAM" id="Phobius"/>
    </source>
</evidence>
<feature type="domain" description="V-type proton ATPase subunit S1 luminal" evidence="7">
    <location>
        <begin position="251"/>
        <end position="395"/>
    </location>
</feature>
<feature type="domain" description="V-type proton ATPase subunit S1/VOA1 transmembrane" evidence="8">
    <location>
        <begin position="410"/>
        <end position="448"/>
    </location>
</feature>
<dbReference type="GO" id="GO:0033176">
    <property type="term" value="C:proton-transporting V-type ATPase complex"/>
    <property type="evidence" value="ECO:0007669"/>
    <property type="project" value="TreeGrafter"/>
</dbReference>
<name>A0A671K7F6_9TELE</name>
<reference evidence="9" key="1">
    <citation type="submission" date="2025-08" db="UniProtKB">
        <authorList>
            <consortium name="Ensembl"/>
        </authorList>
    </citation>
    <scope>IDENTIFICATION</scope>
</reference>
<evidence type="ECO:0000256" key="4">
    <source>
        <dbReference type="ARBA" id="ARBA00022989"/>
    </source>
</evidence>
<feature type="transmembrane region" description="Helical" evidence="6">
    <location>
        <begin position="416"/>
        <end position="435"/>
    </location>
</feature>
<accession>A0A671K7F6</accession>
<dbReference type="GO" id="GO:0012505">
    <property type="term" value="C:endomembrane system"/>
    <property type="evidence" value="ECO:0007669"/>
    <property type="project" value="UniProtKB-ARBA"/>
</dbReference>
<dbReference type="AlphaFoldDB" id="A0A671K7F6"/>
<comment type="subcellular location">
    <subcellularLocation>
        <location evidence="1">Membrane</location>
        <topology evidence="1">Single-pass membrane protein</topology>
    </subcellularLocation>
</comment>
<evidence type="ECO:0000313" key="10">
    <source>
        <dbReference type="Proteomes" id="UP000472260"/>
    </source>
</evidence>
<dbReference type="OrthoDB" id="9985059at2759"/>
<comment type="similarity">
    <text evidence="2">Belongs to the vacuolar ATPase subunit S1 family.</text>
</comment>
<dbReference type="KEGG" id="sanh:107695835"/>
<evidence type="ECO:0000313" key="9">
    <source>
        <dbReference type="Ensembl" id="ENSSANP00000001346.1"/>
    </source>
</evidence>
<dbReference type="Pfam" id="PF05827">
    <property type="entry name" value="VAS1_LD"/>
    <property type="match status" value="1"/>
</dbReference>
<dbReference type="Pfam" id="PF20520">
    <property type="entry name" value="Ac45-VOA1_TM"/>
    <property type="match status" value="1"/>
</dbReference>
<dbReference type="InterPro" id="IPR046756">
    <property type="entry name" value="VAS1/VOA1_TM"/>
</dbReference>
<dbReference type="GO" id="GO:0030659">
    <property type="term" value="C:cytoplasmic vesicle membrane"/>
    <property type="evidence" value="ECO:0007669"/>
    <property type="project" value="UniProtKB-ARBA"/>
</dbReference>
<dbReference type="GeneID" id="107695835"/>
<reference evidence="9" key="2">
    <citation type="submission" date="2025-09" db="UniProtKB">
        <authorList>
            <consortium name="Ensembl"/>
        </authorList>
    </citation>
    <scope>IDENTIFICATION</scope>
</reference>
<keyword evidence="3 6" id="KW-0812">Transmembrane</keyword>
<dbReference type="InterPro" id="IPR008388">
    <property type="entry name" value="Ac45_acc_su"/>
</dbReference>
<keyword evidence="10" id="KW-1185">Reference proteome</keyword>
<evidence type="ECO:0000259" key="7">
    <source>
        <dbReference type="Pfam" id="PF05827"/>
    </source>
</evidence>
<evidence type="ECO:0000256" key="1">
    <source>
        <dbReference type="ARBA" id="ARBA00004167"/>
    </source>
</evidence>
<evidence type="ECO:0000256" key="2">
    <source>
        <dbReference type="ARBA" id="ARBA00009037"/>
    </source>
</evidence>
<organism evidence="9 10">
    <name type="scientific">Sinocyclocheilus anshuiensis</name>
    <dbReference type="NCBI Taxonomy" id="1608454"/>
    <lineage>
        <taxon>Eukaryota</taxon>
        <taxon>Metazoa</taxon>
        <taxon>Chordata</taxon>
        <taxon>Craniata</taxon>
        <taxon>Vertebrata</taxon>
        <taxon>Euteleostomi</taxon>
        <taxon>Actinopterygii</taxon>
        <taxon>Neopterygii</taxon>
        <taxon>Teleostei</taxon>
        <taxon>Ostariophysi</taxon>
        <taxon>Cypriniformes</taxon>
        <taxon>Cyprinidae</taxon>
        <taxon>Cyprininae</taxon>
        <taxon>Sinocyclocheilus</taxon>
    </lineage>
</organism>
<dbReference type="Ensembl" id="ENSSANT00000001472.1">
    <property type="protein sequence ID" value="ENSSANP00000001346.1"/>
    <property type="gene ID" value="ENSSANG00000000821.1"/>
</dbReference>
<evidence type="ECO:0000256" key="3">
    <source>
        <dbReference type="ARBA" id="ARBA00022692"/>
    </source>
</evidence>
<dbReference type="GO" id="GO:0030641">
    <property type="term" value="P:regulation of cellular pH"/>
    <property type="evidence" value="ECO:0007669"/>
    <property type="project" value="TreeGrafter"/>
</dbReference>
<dbReference type="RefSeq" id="XP_016351395.1">
    <property type="nucleotide sequence ID" value="XM_016495909.1"/>
</dbReference>
<evidence type="ECO:0000259" key="8">
    <source>
        <dbReference type="Pfam" id="PF20520"/>
    </source>
</evidence>